<reference evidence="15" key="1">
    <citation type="submission" date="2019-06" db="EMBL/GenBank/DDBJ databases">
        <title>Draft genome sequence of the griseofulvin-producing fungus Xylaria cubensis strain G536.</title>
        <authorList>
            <person name="Mead M.E."/>
            <person name="Raja H.A."/>
            <person name="Steenwyk J.L."/>
            <person name="Knowles S.L."/>
            <person name="Oberlies N.H."/>
            <person name="Rokas A."/>
        </authorList>
    </citation>
    <scope>NUCLEOTIDE SEQUENCE [LARGE SCALE GENOMIC DNA]</scope>
    <source>
        <strain evidence="15">G536</strain>
    </source>
</reference>
<evidence type="ECO:0000256" key="5">
    <source>
        <dbReference type="ARBA" id="ARBA00022917"/>
    </source>
</evidence>
<comment type="similarity">
    <text evidence="2">Belongs to the TRAFAC class translation factor GTPase superfamily. Classic translation factor GTPase family. IF-2 subfamily.</text>
</comment>
<dbReference type="Gene3D" id="3.40.50.10050">
    <property type="entry name" value="Translation initiation factor IF- 2, domain 3"/>
    <property type="match status" value="1"/>
</dbReference>
<organism evidence="14 15">
    <name type="scientific">Xylaria flabelliformis</name>
    <dbReference type="NCBI Taxonomy" id="2512241"/>
    <lineage>
        <taxon>Eukaryota</taxon>
        <taxon>Fungi</taxon>
        <taxon>Dikarya</taxon>
        <taxon>Ascomycota</taxon>
        <taxon>Pezizomycotina</taxon>
        <taxon>Sordariomycetes</taxon>
        <taxon>Xylariomycetidae</taxon>
        <taxon>Xylariales</taxon>
        <taxon>Xylariaceae</taxon>
        <taxon>Xylaria</taxon>
    </lineage>
</organism>
<evidence type="ECO:0000256" key="11">
    <source>
        <dbReference type="SAM" id="MobiDB-lite"/>
    </source>
</evidence>
<feature type="compositionally biased region" description="Basic and acidic residues" evidence="11">
    <location>
        <begin position="783"/>
        <end position="804"/>
    </location>
</feature>
<dbReference type="InterPro" id="IPR009000">
    <property type="entry name" value="Transl_B-barrel_sf"/>
</dbReference>
<dbReference type="FunFam" id="3.40.50.300:FF:000019">
    <property type="entry name" value="Translation initiation factor IF-2"/>
    <property type="match status" value="1"/>
</dbReference>
<dbReference type="HAMAP" id="MF_00100_B">
    <property type="entry name" value="IF_2_B"/>
    <property type="match status" value="1"/>
</dbReference>
<keyword evidence="15" id="KW-1185">Reference proteome</keyword>
<dbReference type="InterPro" id="IPR044145">
    <property type="entry name" value="IF2_II"/>
</dbReference>
<dbReference type="GO" id="GO:0005739">
    <property type="term" value="C:mitochondrion"/>
    <property type="evidence" value="ECO:0007669"/>
    <property type="project" value="UniProtKB-SubCell"/>
</dbReference>
<dbReference type="InterPro" id="IPR036925">
    <property type="entry name" value="TIF_IF2_dom3_sf"/>
</dbReference>
<dbReference type="OrthoDB" id="361630at2759"/>
<dbReference type="FunFam" id="2.40.30.10:FF:000008">
    <property type="entry name" value="Translation initiation factor IF-2"/>
    <property type="match status" value="1"/>
</dbReference>
<dbReference type="Gene3D" id="2.40.30.10">
    <property type="entry name" value="Translation factors"/>
    <property type="match status" value="2"/>
</dbReference>
<dbReference type="InterPro" id="IPR000795">
    <property type="entry name" value="T_Tr_GTP-bd_dom"/>
</dbReference>
<feature type="transmembrane region" description="Helical" evidence="12">
    <location>
        <begin position="62"/>
        <end position="82"/>
    </location>
</feature>
<dbReference type="Pfam" id="PF22042">
    <property type="entry name" value="EF-G_D2"/>
    <property type="match status" value="1"/>
</dbReference>
<feature type="region of interest" description="Disordered" evidence="11">
    <location>
        <begin position="631"/>
        <end position="651"/>
    </location>
</feature>
<feature type="region of interest" description="Disordered" evidence="11">
    <location>
        <begin position="421"/>
        <end position="523"/>
    </location>
</feature>
<keyword evidence="5" id="KW-0648">Protein biosynthesis</keyword>
<evidence type="ECO:0000256" key="12">
    <source>
        <dbReference type="SAM" id="Phobius"/>
    </source>
</evidence>
<evidence type="ECO:0000256" key="9">
    <source>
        <dbReference type="ARBA" id="ARBA00025162"/>
    </source>
</evidence>
<dbReference type="GO" id="GO:0003743">
    <property type="term" value="F:translation initiation factor activity"/>
    <property type="evidence" value="ECO:0007669"/>
    <property type="project" value="UniProtKB-KW"/>
</dbReference>
<dbReference type="STRING" id="2512241.A0A553HRK9"/>
<evidence type="ECO:0000313" key="15">
    <source>
        <dbReference type="Proteomes" id="UP000319160"/>
    </source>
</evidence>
<proteinExistence type="inferred from homology"/>
<dbReference type="GO" id="GO:0005525">
    <property type="term" value="F:GTP binding"/>
    <property type="evidence" value="ECO:0007669"/>
    <property type="project" value="UniProtKB-KW"/>
</dbReference>
<feature type="compositionally biased region" description="Polar residues" evidence="11">
    <location>
        <begin position="712"/>
        <end position="724"/>
    </location>
</feature>
<evidence type="ECO:0000256" key="1">
    <source>
        <dbReference type="ARBA" id="ARBA00004173"/>
    </source>
</evidence>
<evidence type="ECO:0000256" key="10">
    <source>
        <dbReference type="ARBA" id="ARBA00044200"/>
    </source>
</evidence>
<dbReference type="InterPro" id="IPR005225">
    <property type="entry name" value="Small_GTP-bd"/>
</dbReference>
<dbReference type="InterPro" id="IPR053905">
    <property type="entry name" value="EF-G-like_DII"/>
</dbReference>
<dbReference type="SUPFAM" id="SSF50447">
    <property type="entry name" value="Translation proteins"/>
    <property type="match status" value="2"/>
</dbReference>
<keyword evidence="6" id="KW-0809">Transit peptide</keyword>
<keyword evidence="7" id="KW-0496">Mitochondrion</keyword>
<keyword evidence="8" id="KW-0342">GTP-binding</keyword>
<sequence>MARQRKAAKTASAKPAQRRDGGPPTPYKRPPEVLQPLIDTFNEKNVYIMHIDTKPRQFKQKIFMVPVLMNIAIVALFAWRVYYISPHYLKLVTSAMGYWNETTMFVEEMSWEEIIPEVGRRAATFMLDTLLTVFLWPWPIEFCFGQQHGNPVAWRRAVGFRDREVVVRRSRKWSETLGDVVNDGEDGTNAARSFFLARVAAATAPMVLGEKTGYVLMDGDWDLDWGAMMDATTMVDKKMAAIEAFTLVILVYQDEWGWLVADLKGEVEAQQDGRRRQVLAFRDALAHIGKEDLFYRWIEIVQYESSQPGGFGPEKQERAAQQIRELFSKEGVDFDEFWKESVDDIVNNDIHINIYLCRHRHSEKHYHHTTCSFARVVASLPYIADVAASHYFSMLRGRLAKRDSSVCALCQYRLSLRRPGPPQHRLFSATTQCTTHHDPSRIRPLRPVPQAGVGSGSCSPSTPISQTQSLSTTSSPRLLYSSGSQQSADTSQSSTGATTSGPRNWANLGPRFPIRRSGAADIVDPHEAKARERLLALKKDQQPQQESVGRRIEPAHVHANRHQPIEKHLKHEPISRYRQVNHGAAHPLRKAAAAPVATRTDSQPAPPAASQLPGVGGNSIVSGLSSITGFGSFQRPATKRHDWKSPSQSKMLENNQITAEPHVAKLEESASRANNVVTPSSGFDALDAAGARDAEIKDAGRRGSRGAGISQEWGQLTRKSTNKPNLEDDFWSAMHIGAKSRQKPAAYQEVERASSDSGAVPQSIPVADDSTNRPPPTTSLPRNDGHDREKSRRWELFEREEKPAPKRGGKRSQRTSRFEDDDEEDANDRLQEKRRQKELRKAQREAERTGPIPIILPELISITAFANALKVKPEEFLVQLGELGFEGVTLDSLMAGETAALVAQEYGYEPTVDVGDKQDLKPRPPPEDPSKLPSRPPVVTIMGHVDHGKTTILDYLRKSSVAAQEHGGITQHIGAFSVKLSSGKPITFLDTPGHAAFLTMRQRGANVTDIVVLVVAADDSVKPQTLEALRHARAAKVPIIVAINKIDKDGARIDAVKADLAKAGVEIEDYGGDVQVVCVSGKTGQGMDDLEENILTLSEVLDHRSEVDGPAEGWILESSLKPTGKVATVLVKRGTLRPGDYIAAGLTWAKIRQLRNEAGVDIDEAPPGTPVEILGWKDLPAAGDQVIQSPDEDKAKTAVSYREGLHEREKDAAEYETISEARRSLQEKRVREKAASEGDKNVKGGIGGTGVQEILPDEENGTKLVNFVVKGDVHGSVEAVCAAIQEIGSHEVRPRVLRFATGPISEFDVEHAATSKSVLVNFATTTPGHIRHLAESQGVRILDHTVIYHLVDDVKANLSEYLAPDISMRVLGEAEVLQVFPINLRGRVFKNIAGCRVRNGVVGKNNLYRVTRQGEVIYDGKLETLKHVKKDVMEMRKGTECGMGFEEFQDLQVGDQIQAYEEFPGGVHGLDTKNRIRRDNE</sequence>
<dbReference type="CDD" id="cd01887">
    <property type="entry name" value="IF2_eIF5B"/>
    <property type="match status" value="1"/>
</dbReference>
<feature type="domain" description="Tr-type G" evidence="13">
    <location>
        <begin position="934"/>
        <end position="1102"/>
    </location>
</feature>
<protein>
    <recommendedName>
        <fullName evidence="10">Translation initiation factor IF-2, mitochondrial</fullName>
    </recommendedName>
</protein>
<keyword evidence="12" id="KW-1133">Transmembrane helix</keyword>
<evidence type="ECO:0000259" key="13">
    <source>
        <dbReference type="PROSITE" id="PS51722"/>
    </source>
</evidence>
<comment type="caution">
    <text evidence="14">The sequence shown here is derived from an EMBL/GenBank/DDBJ whole genome shotgun (WGS) entry which is preliminary data.</text>
</comment>
<dbReference type="PANTHER" id="PTHR43381">
    <property type="entry name" value="TRANSLATION INITIATION FACTOR IF-2-RELATED"/>
    <property type="match status" value="1"/>
</dbReference>
<gene>
    <name evidence="14" type="ORF">FHL15_008562</name>
</gene>
<keyword evidence="4" id="KW-0547">Nucleotide-binding</keyword>
<dbReference type="SUPFAM" id="SSF52540">
    <property type="entry name" value="P-loop containing nucleoside triphosphate hydrolases"/>
    <property type="match status" value="1"/>
</dbReference>
<keyword evidence="3" id="KW-0396">Initiation factor</keyword>
<feature type="region of interest" description="Disordered" evidence="11">
    <location>
        <begin position="1229"/>
        <end position="1254"/>
    </location>
</feature>
<comment type="subcellular location">
    <subcellularLocation>
        <location evidence="1">Mitochondrion</location>
    </subcellularLocation>
</comment>
<dbReference type="NCBIfam" id="TIGR00231">
    <property type="entry name" value="small_GTP"/>
    <property type="match status" value="1"/>
</dbReference>
<dbReference type="InterPro" id="IPR023115">
    <property type="entry name" value="TIF_IF2_dom3"/>
</dbReference>
<evidence type="ECO:0000313" key="14">
    <source>
        <dbReference type="EMBL" id="TRX90589.1"/>
    </source>
</evidence>
<feature type="region of interest" description="Disordered" evidence="11">
    <location>
        <begin position="597"/>
        <end position="616"/>
    </location>
</feature>
<evidence type="ECO:0000256" key="2">
    <source>
        <dbReference type="ARBA" id="ARBA00007733"/>
    </source>
</evidence>
<feature type="region of interest" description="Disordered" evidence="11">
    <location>
        <begin position="697"/>
        <end position="727"/>
    </location>
</feature>
<name>A0A553HRK9_9PEZI</name>
<dbReference type="PANTHER" id="PTHR43381:SF20">
    <property type="entry name" value="TRANSLATION INITIATION FACTOR IF-2, MITOCHONDRIAL"/>
    <property type="match status" value="1"/>
</dbReference>
<comment type="function">
    <text evidence="9">One of the essential components for the initiation of protein synthesis. Protects formylmethionyl-tRNA from spontaneous hydrolysis and promotes its binding to the 30S ribosomal subunits. Also involved in the hydrolysis of GTP during the formation of the 70S ribosomal complex.</text>
</comment>
<evidence type="ECO:0000256" key="3">
    <source>
        <dbReference type="ARBA" id="ARBA00022540"/>
    </source>
</evidence>
<dbReference type="GO" id="GO:0003924">
    <property type="term" value="F:GTPase activity"/>
    <property type="evidence" value="ECO:0007669"/>
    <property type="project" value="InterPro"/>
</dbReference>
<keyword evidence="12" id="KW-0812">Transmembrane</keyword>
<dbReference type="CDD" id="cd03692">
    <property type="entry name" value="mtIF2_IVc"/>
    <property type="match status" value="1"/>
</dbReference>
<dbReference type="PROSITE" id="PS51722">
    <property type="entry name" value="G_TR_2"/>
    <property type="match status" value="1"/>
</dbReference>
<dbReference type="InterPro" id="IPR000178">
    <property type="entry name" value="TF_IF2_bacterial-like"/>
</dbReference>
<feature type="compositionally biased region" description="Low complexity" evidence="11">
    <location>
        <begin position="457"/>
        <end position="501"/>
    </location>
</feature>
<dbReference type="Gene3D" id="3.40.50.300">
    <property type="entry name" value="P-loop containing nucleotide triphosphate hydrolases"/>
    <property type="match status" value="1"/>
</dbReference>
<dbReference type="EMBL" id="VFLP01000054">
    <property type="protein sequence ID" value="TRX90589.1"/>
    <property type="molecule type" value="Genomic_DNA"/>
</dbReference>
<evidence type="ECO:0000256" key="8">
    <source>
        <dbReference type="ARBA" id="ARBA00023134"/>
    </source>
</evidence>
<feature type="region of interest" description="Disordered" evidence="11">
    <location>
        <begin position="912"/>
        <end position="937"/>
    </location>
</feature>
<accession>A0A553HRK9</accession>
<feature type="compositionally biased region" description="Basic and acidic residues" evidence="11">
    <location>
        <begin position="1229"/>
        <end position="1242"/>
    </location>
</feature>
<evidence type="ECO:0000256" key="4">
    <source>
        <dbReference type="ARBA" id="ARBA00022741"/>
    </source>
</evidence>
<feature type="compositionally biased region" description="Basic residues" evidence="11">
    <location>
        <begin position="805"/>
        <end position="814"/>
    </location>
</feature>
<dbReference type="InterPro" id="IPR015760">
    <property type="entry name" value="TIF_IF2"/>
</dbReference>
<feature type="region of interest" description="Disordered" evidence="11">
    <location>
        <begin position="742"/>
        <end position="847"/>
    </location>
</feature>
<keyword evidence="12" id="KW-0472">Membrane</keyword>
<feature type="region of interest" description="Disordered" evidence="11">
    <location>
        <begin position="536"/>
        <end position="556"/>
    </location>
</feature>
<feature type="compositionally biased region" description="Basic and acidic residues" evidence="11">
    <location>
        <begin position="914"/>
        <end position="930"/>
    </location>
</feature>
<dbReference type="PROSITE" id="PS01176">
    <property type="entry name" value="IF2"/>
    <property type="match status" value="1"/>
</dbReference>
<dbReference type="Pfam" id="PF11987">
    <property type="entry name" value="IF-2"/>
    <property type="match status" value="1"/>
</dbReference>
<dbReference type="Proteomes" id="UP000319160">
    <property type="component" value="Unassembled WGS sequence"/>
</dbReference>
<feature type="region of interest" description="Disordered" evidence="11">
    <location>
        <begin position="1"/>
        <end position="31"/>
    </location>
</feature>
<evidence type="ECO:0000256" key="7">
    <source>
        <dbReference type="ARBA" id="ARBA00023128"/>
    </source>
</evidence>
<dbReference type="Pfam" id="PF00009">
    <property type="entry name" value="GTP_EFTU"/>
    <property type="match status" value="1"/>
</dbReference>
<dbReference type="SUPFAM" id="SSF52156">
    <property type="entry name" value="Initiation factor IF2/eIF5b, domain 3"/>
    <property type="match status" value="1"/>
</dbReference>
<dbReference type="CDD" id="cd03702">
    <property type="entry name" value="IF2_mtIF2_II"/>
    <property type="match status" value="1"/>
</dbReference>
<dbReference type="FunFam" id="3.40.50.10050:FF:000001">
    <property type="entry name" value="Translation initiation factor IF-2"/>
    <property type="match status" value="1"/>
</dbReference>
<evidence type="ECO:0000256" key="6">
    <source>
        <dbReference type="ARBA" id="ARBA00022946"/>
    </source>
</evidence>
<dbReference type="InterPro" id="IPR027417">
    <property type="entry name" value="P-loop_NTPase"/>
</dbReference>
<feature type="compositionally biased region" description="Basic and acidic residues" evidence="11">
    <location>
        <begin position="827"/>
        <end position="847"/>
    </location>
</feature>